<dbReference type="Pfam" id="PF00162">
    <property type="entry name" value="PGK"/>
    <property type="match status" value="1"/>
</dbReference>
<keyword evidence="5 9" id="KW-0808">Transferase</keyword>
<dbReference type="HAMAP" id="MF_00145">
    <property type="entry name" value="Phosphoglyc_kinase"/>
    <property type="match status" value="1"/>
</dbReference>
<dbReference type="GO" id="GO:0016301">
    <property type="term" value="F:kinase activity"/>
    <property type="evidence" value="ECO:0007669"/>
    <property type="project" value="UniProtKB-KW"/>
</dbReference>
<dbReference type="PANTHER" id="PTHR11406">
    <property type="entry name" value="PHOSPHOGLYCERATE KINASE"/>
    <property type="match status" value="1"/>
</dbReference>
<protein>
    <recommendedName>
        <fullName evidence="4 9">Phosphoglycerate kinase</fullName>
        <ecNumber evidence="4 9">2.7.2.3</ecNumber>
    </recommendedName>
</protein>
<feature type="binding site" evidence="9">
    <location>
        <position position="212"/>
    </location>
    <ligand>
        <name>ATP</name>
        <dbReference type="ChEBI" id="CHEBI:30616"/>
    </ligand>
</feature>
<evidence type="ECO:0000256" key="10">
    <source>
        <dbReference type="RuleBase" id="RU000532"/>
    </source>
</evidence>
<evidence type="ECO:0000256" key="2">
    <source>
        <dbReference type="ARBA" id="ARBA00008982"/>
    </source>
</evidence>
<comment type="pathway">
    <text evidence="9">Carbohydrate degradation; glycolysis; pyruvate from D-glyceraldehyde 3-phosphate: step 2/5.</text>
</comment>
<dbReference type="Gene3D" id="3.40.50.1260">
    <property type="entry name" value="Phosphoglycerate kinase, N-terminal domain"/>
    <property type="match status" value="2"/>
</dbReference>
<name>A0ABV6ZWB5_9PROT</name>
<organism evidence="11 12">
    <name type="scientific">Hyphobacterium vulgare</name>
    <dbReference type="NCBI Taxonomy" id="1736751"/>
    <lineage>
        <taxon>Bacteria</taxon>
        <taxon>Pseudomonadati</taxon>
        <taxon>Pseudomonadota</taxon>
        <taxon>Alphaproteobacteria</taxon>
        <taxon>Maricaulales</taxon>
        <taxon>Maricaulaceae</taxon>
        <taxon>Hyphobacterium</taxon>
    </lineage>
</organism>
<comment type="subunit">
    <text evidence="3 9">Monomer.</text>
</comment>
<dbReference type="EC" id="2.7.2.3" evidence="4 9"/>
<dbReference type="PANTHER" id="PTHR11406:SF23">
    <property type="entry name" value="PHOSPHOGLYCERATE KINASE 1, CHLOROPLASTIC-RELATED"/>
    <property type="match status" value="1"/>
</dbReference>
<dbReference type="PIRSF" id="PIRSF000724">
    <property type="entry name" value="Pgk"/>
    <property type="match status" value="1"/>
</dbReference>
<keyword evidence="9" id="KW-0963">Cytoplasm</keyword>
<evidence type="ECO:0000256" key="7">
    <source>
        <dbReference type="ARBA" id="ARBA00022777"/>
    </source>
</evidence>
<dbReference type="InterPro" id="IPR036043">
    <property type="entry name" value="Phosphoglycerate_kinase_sf"/>
</dbReference>
<dbReference type="SUPFAM" id="SSF53748">
    <property type="entry name" value="Phosphoglycerate kinase"/>
    <property type="match status" value="1"/>
</dbReference>
<feature type="binding site" evidence="9">
    <location>
        <position position="162"/>
    </location>
    <ligand>
        <name>substrate</name>
    </ligand>
</feature>
<evidence type="ECO:0000313" key="11">
    <source>
        <dbReference type="EMBL" id="MFC2925692.1"/>
    </source>
</evidence>
<evidence type="ECO:0000256" key="3">
    <source>
        <dbReference type="ARBA" id="ARBA00011245"/>
    </source>
</evidence>
<dbReference type="PROSITE" id="PS00111">
    <property type="entry name" value="PGLYCERATE_KINASE"/>
    <property type="match status" value="1"/>
</dbReference>
<feature type="binding site" evidence="9">
    <location>
        <begin position="364"/>
        <end position="367"/>
    </location>
    <ligand>
        <name>ATP</name>
        <dbReference type="ChEBI" id="CHEBI:30616"/>
    </ligand>
</feature>
<keyword evidence="8 9" id="KW-0067">ATP-binding</keyword>
<feature type="binding site" evidence="9">
    <location>
        <position position="334"/>
    </location>
    <ligand>
        <name>ATP</name>
        <dbReference type="ChEBI" id="CHEBI:30616"/>
    </ligand>
</feature>
<dbReference type="Proteomes" id="UP001595379">
    <property type="component" value="Unassembled WGS sequence"/>
</dbReference>
<dbReference type="RefSeq" id="WP_343165512.1">
    <property type="nucleotide sequence ID" value="NZ_JBHRSV010000006.1"/>
</dbReference>
<keyword evidence="12" id="KW-1185">Reference proteome</keyword>
<feature type="binding site" evidence="9">
    <location>
        <position position="122"/>
    </location>
    <ligand>
        <name>substrate</name>
    </ligand>
</feature>
<dbReference type="EMBL" id="JBHRSV010000006">
    <property type="protein sequence ID" value="MFC2925692.1"/>
    <property type="molecule type" value="Genomic_DNA"/>
</dbReference>
<keyword evidence="7 9" id="KW-0418">Kinase</keyword>
<comment type="catalytic activity">
    <reaction evidence="1 9 10">
        <text>(2R)-3-phosphoglycerate + ATP = (2R)-3-phospho-glyceroyl phosphate + ADP</text>
        <dbReference type="Rhea" id="RHEA:14801"/>
        <dbReference type="ChEBI" id="CHEBI:30616"/>
        <dbReference type="ChEBI" id="CHEBI:57604"/>
        <dbReference type="ChEBI" id="CHEBI:58272"/>
        <dbReference type="ChEBI" id="CHEBI:456216"/>
        <dbReference type="EC" id="2.7.2.3"/>
    </reaction>
</comment>
<gene>
    <name evidence="9" type="primary">pgk</name>
    <name evidence="11" type="ORF">ACFOOR_06205</name>
</gene>
<comment type="caution">
    <text evidence="9">Lacks conserved residue(s) required for the propagation of feature annotation.</text>
</comment>
<dbReference type="PRINTS" id="PR00477">
    <property type="entry name" value="PHGLYCKINASE"/>
</dbReference>
<dbReference type="CDD" id="cd00318">
    <property type="entry name" value="Phosphoglycerate_kinase"/>
    <property type="match status" value="1"/>
</dbReference>
<feature type="binding site" evidence="9">
    <location>
        <begin position="25"/>
        <end position="27"/>
    </location>
    <ligand>
        <name>substrate</name>
    </ligand>
</feature>
<keyword evidence="6 9" id="KW-0547">Nucleotide-binding</keyword>
<evidence type="ECO:0000256" key="5">
    <source>
        <dbReference type="ARBA" id="ARBA00022679"/>
    </source>
</evidence>
<feature type="binding site" evidence="9">
    <location>
        <position position="40"/>
    </location>
    <ligand>
        <name>substrate</name>
    </ligand>
</feature>
<comment type="similarity">
    <text evidence="2 9 10">Belongs to the phosphoglycerate kinase family.</text>
</comment>
<accession>A0ABV6ZWB5</accession>
<evidence type="ECO:0000256" key="8">
    <source>
        <dbReference type="ARBA" id="ARBA00022840"/>
    </source>
</evidence>
<feature type="binding site" evidence="9">
    <location>
        <begin position="63"/>
        <end position="66"/>
    </location>
    <ligand>
        <name>substrate</name>
    </ligand>
</feature>
<evidence type="ECO:0000256" key="6">
    <source>
        <dbReference type="ARBA" id="ARBA00022741"/>
    </source>
</evidence>
<reference evidence="12" key="1">
    <citation type="journal article" date="2019" name="Int. J. Syst. Evol. Microbiol.">
        <title>The Global Catalogue of Microorganisms (GCM) 10K type strain sequencing project: providing services to taxonomists for standard genome sequencing and annotation.</title>
        <authorList>
            <consortium name="The Broad Institute Genomics Platform"/>
            <consortium name="The Broad Institute Genome Sequencing Center for Infectious Disease"/>
            <person name="Wu L."/>
            <person name="Ma J."/>
        </authorList>
    </citation>
    <scope>NUCLEOTIDE SEQUENCE [LARGE SCALE GENOMIC DNA]</scope>
    <source>
        <strain evidence="12">KCTC 52487</strain>
    </source>
</reference>
<dbReference type="InterPro" id="IPR015911">
    <property type="entry name" value="Phosphoglycerate_kinase_CS"/>
</dbReference>
<keyword evidence="9" id="KW-0324">Glycolysis</keyword>
<proteinExistence type="inferred from homology"/>
<dbReference type="InterPro" id="IPR015824">
    <property type="entry name" value="Phosphoglycerate_kinase_N"/>
</dbReference>
<comment type="caution">
    <text evidence="11">The sequence shown here is derived from an EMBL/GenBank/DDBJ whole genome shotgun (WGS) entry which is preliminary data.</text>
</comment>
<evidence type="ECO:0000313" key="12">
    <source>
        <dbReference type="Proteomes" id="UP001595379"/>
    </source>
</evidence>
<comment type="subcellular location">
    <subcellularLocation>
        <location evidence="9">Cytoplasm</location>
    </subcellularLocation>
</comment>
<evidence type="ECO:0000256" key="9">
    <source>
        <dbReference type="HAMAP-Rule" id="MF_00145"/>
    </source>
</evidence>
<evidence type="ECO:0000256" key="1">
    <source>
        <dbReference type="ARBA" id="ARBA00000642"/>
    </source>
</evidence>
<dbReference type="InterPro" id="IPR001576">
    <property type="entry name" value="Phosphoglycerate_kinase"/>
</dbReference>
<sequence>MAVPGKLRRIEETDVENRRVLVRVDFNVPMKAGQVTDTTRLSAALPTIEHLKRRKAKVILLAHFGRPEGKVVPEESLAPVADALAELMGAPVGFCNDCTGEDAAAAIAAMEPGQVLLLENTRFHKGEERRPDGGKTGDPNFAKALAELGDLYVNDAFSAAHRAHASTAGVAEYLPAYAGLAMEREIDHLVQALEDPKRPVLAVVGGAKVSTKIELLANLVKKVDRLFIGGAMANTFLAAQGHGVGKSLYEPDFADTARSILRGAEEAGCEIILPVDVVIAQEFAENADSRTVPSGEVPAGWMILDAGPETVDALADSVDASKTVIWNGPLGAFETKPFDTATVEAARYVAKRVKENGLIAVAGGGDTVAALNAAGVSRDFTFISTAGGAFLEWMEGKTLPGVVVLYETE</sequence>
<evidence type="ECO:0000256" key="4">
    <source>
        <dbReference type="ARBA" id="ARBA00013061"/>
    </source>
</evidence>